<gene>
    <name evidence="1" type="ORF">THFILI_06635</name>
</gene>
<dbReference type="Proteomes" id="UP000030364">
    <property type="component" value="Unassembled WGS sequence"/>
</dbReference>
<dbReference type="PATRIC" id="fig|276.5.peg.1667"/>
<dbReference type="RefSeq" id="WP_038065643.1">
    <property type="nucleotide sequence ID" value="NZ_JPSL02000039.1"/>
</dbReference>
<protein>
    <recommendedName>
        <fullName evidence="3">Lipoprotein</fullName>
    </recommendedName>
</protein>
<dbReference type="STRING" id="276.THFILI_06635"/>
<evidence type="ECO:0008006" key="3">
    <source>
        <dbReference type="Google" id="ProtNLM"/>
    </source>
</evidence>
<name>A0A0A2WT97_THEFI</name>
<dbReference type="EMBL" id="JPSL02000039">
    <property type="protein sequence ID" value="KGQ21530.1"/>
    <property type="molecule type" value="Genomic_DNA"/>
</dbReference>
<proteinExistence type="predicted"/>
<keyword evidence="2" id="KW-1185">Reference proteome</keyword>
<sequence length="176" mass="18633">MRTWVFLLSLLLAGCFPAAVLRSPEPVRGAELSLGGSLIWVTLPSNYSFLWALPYLGYAWGDGSTEFNLSVQMGPRFGVKQALAPGLSLDAGLTLARTPVPSVSGPILDVGLLAGVGELYVSPRVHVWFTDEGYTLGFYQATLGYREGGFSLEGGVLLGGNGLLQLNLSGALHFGL</sequence>
<accession>A0A0A2WT97</accession>
<evidence type="ECO:0000313" key="2">
    <source>
        <dbReference type="Proteomes" id="UP000030364"/>
    </source>
</evidence>
<dbReference type="OrthoDB" id="32484at2"/>
<dbReference type="PROSITE" id="PS51257">
    <property type="entry name" value="PROKAR_LIPOPROTEIN"/>
    <property type="match status" value="1"/>
</dbReference>
<evidence type="ECO:0000313" key="1">
    <source>
        <dbReference type="EMBL" id="KGQ21530.1"/>
    </source>
</evidence>
<comment type="caution">
    <text evidence="1">The sequence shown here is derived from an EMBL/GenBank/DDBJ whole genome shotgun (WGS) entry which is preliminary data.</text>
</comment>
<dbReference type="AlphaFoldDB" id="A0A0A2WT97"/>
<reference evidence="1 2" key="1">
    <citation type="journal article" date="2015" name="Genome Announc.">
        <title>Draft Genome Sequence of the Thermophile Thermus filiformis ATCC 43280, Producer of Carotenoid-(Di)glucoside-Branched Fatty Acid (Di)esters and Source of Hyperthermostable Enzymes of Biotechnological Interest.</title>
        <authorList>
            <person name="Mandelli F."/>
            <person name="Oliveira Ramires B."/>
            <person name="Couger M.B."/>
            <person name="Paixao D.A."/>
            <person name="Camilo C.M."/>
            <person name="Polikarpov I."/>
            <person name="Prade R."/>
            <person name="Riano-Pachon D.M."/>
            <person name="Squina F.M."/>
        </authorList>
    </citation>
    <scope>NUCLEOTIDE SEQUENCE [LARGE SCALE GENOMIC DNA]</scope>
    <source>
        <strain evidence="1 2">ATCC 43280</strain>
    </source>
</reference>
<organism evidence="1 2">
    <name type="scientific">Thermus filiformis</name>
    <dbReference type="NCBI Taxonomy" id="276"/>
    <lineage>
        <taxon>Bacteria</taxon>
        <taxon>Thermotogati</taxon>
        <taxon>Deinococcota</taxon>
        <taxon>Deinococci</taxon>
        <taxon>Thermales</taxon>
        <taxon>Thermaceae</taxon>
        <taxon>Thermus</taxon>
    </lineage>
</organism>